<dbReference type="Proteomes" id="UP000887159">
    <property type="component" value="Unassembled WGS sequence"/>
</dbReference>
<gene>
    <name evidence="1" type="primary">NCL1_44931</name>
    <name evidence="1" type="ORF">TNCV_3522361</name>
</gene>
<sequence length="72" mass="8304">MINNLIDYEDGGEEPASLTANTIYARKEFSNKSEIHFLKIDTNSGRSLKFQKELRSCISGYRDVHKQLTKRP</sequence>
<proteinExistence type="predicted"/>
<dbReference type="AlphaFoldDB" id="A0A8X6W8S1"/>
<name>A0A8X6W8S1_TRICX</name>
<dbReference type="EMBL" id="BMAU01021393">
    <property type="protein sequence ID" value="GFY30473.1"/>
    <property type="molecule type" value="Genomic_DNA"/>
</dbReference>
<comment type="caution">
    <text evidence="1">The sequence shown here is derived from an EMBL/GenBank/DDBJ whole genome shotgun (WGS) entry which is preliminary data.</text>
</comment>
<protein>
    <submittedName>
        <fullName evidence="1">Uncharacterized protein</fullName>
    </submittedName>
</protein>
<keyword evidence="2" id="KW-1185">Reference proteome</keyword>
<accession>A0A8X6W8S1</accession>
<reference evidence="1" key="1">
    <citation type="submission" date="2020-08" db="EMBL/GenBank/DDBJ databases">
        <title>Multicomponent nature underlies the extraordinary mechanical properties of spider dragline silk.</title>
        <authorList>
            <person name="Kono N."/>
            <person name="Nakamura H."/>
            <person name="Mori M."/>
            <person name="Yoshida Y."/>
            <person name="Ohtoshi R."/>
            <person name="Malay A.D."/>
            <person name="Moran D.A.P."/>
            <person name="Tomita M."/>
            <person name="Numata K."/>
            <person name="Arakawa K."/>
        </authorList>
    </citation>
    <scope>NUCLEOTIDE SEQUENCE</scope>
</reference>
<evidence type="ECO:0000313" key="2">
    <source>
        <dbReference type="Proteomes" id="UP000887159"/>
    </source>
</evidence>
<evidence type="ECO:0000313" key="1">
    <source>
        <dbReference type="EMBL" id="GFY30473.1"/>
    </source>
</evidence>
<organism evidence="1 2">
    <name type="scientific">Trichonephila clavipes</name>
    <name type="common">Golden silk orbweaver</name>
    <name type="synonym">Nephila clavipes</name>
    <dbReference type="NCBI Taxonomy" id="2585209"/>
    <lineage>
        <taxon>Eukaryota</taxon>
        <taxon>Metazoa</taxon>
        <taxon>Ecdysozoa</taxon>
        <taxon>Arthropoda</taxon>
        <taxon>Chelicerata</taxon>
        <taxon>Arachnida</taxon>
        <taxon>Araneae</taxon>
        <taxon>Araneomorphae</taxon>
        <taxon>Entelegynae</taxon>
        <taxon>Araneoidea</taxon>
        <taxon>Nephilidae</taxon>
        <taxon>Trichonephila</taxon>
    </lineage>
</organism>